<dbReference type="AlphaFoldDB" id="A0AAV1ENW5"/>
<proteinExistence type="predicted"/>
<dbReference type="Proteomes" id="UP001178508">
    <property type="component" value="Chromosome 2"/>
</dbReference>
<keyword evidence="3" id="KW-1185">Reference proteome</keyword>
<organism evidence="2 3">
    <name type="scientific">Xyrichtys novacula</name>
    <name type="common">Pearly razorfish</name>
    <name type="synonym">Hemipteronotus novacula</name>
    <dbReference type="NCBI Taxonomy" id="13765"/>
    <lineage>
        <taxon>Eukaryota</taxon>
        <taxon>Metazoa</taxon>
        <taxon>Chordata</taxon>
        <taxon>Craniata</taxon>
        <taxon>Vertebrata</taxon>
        <taxon>Euteleostomi</taxon>
        <taxon>Actinopterygii</taxon>
        <taxon>Neopterygii</taxon>
        <taxon>Teleostei</taxon>
        <taxon>Neoteleostei</taxon>
        <taxon>Acanthomorphata</taxon>
        <taxon>Eupercaria</taxon>
        <taxon>Labriformes</taxon>
        <taxon>Labridae</taxon>
        <taxon>Xyrichtys</taxon>
    </lineage>
</organism>
<accession>A0AAV1ENW5</accession>
<name>A0AAV1ENW5_XYRNO</name>
<reference evidence="2" key="1">
    <citation type="submission" date="2023-08" db="EMBL/GenBank/DDBJ databases">
        <authorList>
            <person name="Alioto T."/>
            <person name="Alioto T."/>
            <person name="Gomez Garrido J."/>
        </authorList>
    </citation>
    <scope>NUCLEOTIDE SEQUENCE</scope>
</reference>
<evidence type="ECO:0000313" key="2">
    <source>
        <dbReference type="EMBL" id="CAJ1050354.1"/>
    </source>
</evidence>
<feature type="region of interest" description="Disordered" evidence="1">
    <location>
        <begin position="1"/>
        <end position="82"/>
    </location>
</feature>
<evidence type="ECO:0000256" key="1">
    <source>
        <dbReference type="SAM" id="MobiDB-lite"/>
    </source>
</evidence>
<evidence type="ECO:0000313" key="3">
    <source>
        <dbReference type="Proteomes" id="UP001178508"/>
    </source>
</evidence>
<protein>
    <submittedName>
        <fullName evidence="2">Uncharacterized protein</fullName>
    </submittedName>
</protein>
<dbReference type="EMBL" id="OY660865">
    <property type="protein sequence ID" value="CAJ1050354.1"/>
    <property type="molecule type" value="Genomic_DNA"/>
</dbReference>
<sequence>MERERDPNSSQKDQSFLLSRSPHAKVGEPGIGSVQRDEAAPLLRYSGLPPPSRAPKRGSLRENQTQDKKKKDKSALQQDCLESEEWRTERRASLSPALKYNVRFPHRAAAAAAALCHQPSFSCLTVTSHLTVTSAVCHTVMCCLLKQTIPVNSSDKHDEIWTRI</sequence>
<gene>
    <name evidence="2" type="ORF">XNOV1_A010298</name>
</gene>
<feature type="compositionally biased region" description="Polar residues" evidence="1">
    <location>
        <begin position="8"/>
        <end position="18"/>
    </location>
</feature>